<dbReference type="Proteomes" id="UP000239899">
    <property type="component" value="Unassembled WGS sequence"/>
</dbReference>
<reference evidence="3 4" key="1">
    <citation type="journal article" date="2018" name="Plant J.">
        <title>Genome sequences of Chlorella sorokiniana UTEX 1602 and Micractinium conductrix SAG 241.80: implications to maltose excretion by a green alga.</title>
        <authorList>
            <person name="Arriola M.B."/>
            <person name="Velmurugan N."/>
            <person name="Zhang Y."/>
            <person name="Plunkett M.H."/>
            <person name="Hondzo H."/>
            <person name="Barney B.M."/>
        </authorList>
    </citation>
    <scope>NUCLEOTIDE SEQUENCE [LARGE SCALE GENOMIC DNA]</scope>
    <source>
        <strain evidence="4">UTEX 1602</strain>
    </source>
</reference>
<dbReference type="SUPFAM" id="SSF48403">
    <property type="entry name" value="Ankyrin repeat"/>
    <property type="match status" value="1"/>
</dbReference>
<keyword evidence="1" id="KW-0040">ANK repeat</keyword>
<evidence type="ECO:0000256" key="2">
    <source>
        <dbReference type="SAM" id="MobiDB-lite"/>
    </source>
</evidence>
<gene>
    <name evidence="3" type="ORF">C2E21_5292</name>
</gene>
<dbReference type="InterPro" id="IPR002110">
    <property type="entry name" value="Ankyrin_rpt"/>
</dbReference>
<evidence type="ECO:0000256" key="1">
    <source>
        <dbReference type="PROSITE-ProRule" id="PRU00023"/>
    </source>
</evidence>
<dbReference type="InterPro" id="IPR036770">
    <property type="entry name" value="Ankyrin_rpt-contain_sf"/>
</dbReference>
<feature type="repeat" description="ANK" evidence="1">
    <location>
        <begin position="103"/>
        <end position="135"/>
    </location>
</feature>
<proteinExistence type="predicted"/>
<evidence type="ECO:0000313" key="4">
    <source>
        <dbReference type="Proteomes" id="UP000239899"/>
    </source>
</evidence>
<accession>A0A2P6TQK0</accession>
<feature type="region of interest" description="Disordered" evidence="2">
    <location>
        <begin position="264"/>
        <end position="319"/>
    </location>
</feature>
<organism evidence="3 4">
    <name type="scientific">Chlorella sorokiniana</name>
    <name type="common">Freshwater green alga</name>
    <dbReference type="NCBI Taxonomy" id="3076"/>
    <lineage>
        <taxon>Eukaryota</taxon>
        <taxon>Viridiplantae</taxon>
        <taxon>Chlorophyta</taxon>
        <taxon>core chlorophytes</taxon>
        <taxon>Trebouxiophyceae</taxon>
        <taxon>Chlorellales</taxon>
        <taxon>Chlorellaceae</taxon>
        <taxon>Chlorella clade</taxon>
        <taxon>Chlorella</taxon>
    </lineage>
</organism>
<sequence length="640" mass="66259">MVLTRHREAAERRLYEGLVRGDSPAAEQACTQLRMCPAPGGLLPLHLAAAADASAALEAVAALAASGGLDAPLPRLAGSCWPEWLQVLWAGLSDLQREALTVPGCTALAIAARLGHATTVRRLLQLGADASGVGQPLPGPAPKPYCPLSAVVLTSAGNARAMAAAPTIVKLLLAAGADPLAHSVRRRCSTLRCACGSEFLRNGSLALLVEHLERQAAHGRLAFGTGDAAADVMVAAARCCRVRLFRLAHEYALAASGRRRQYALEQDRAERRRRTIDSSEDEEEEVAPSGSGWATAAAAADGGWPSDGSDAAAASGGDAGQAGPAHAAVAATWQPSALQLFEVLRGAALGGCPAILRCILASPLPFSVAAADAQGSGLLAHCAAHAEEACCAESLGLLHAAGAGVSLRRVLYLLEKRMSAPCMAALLALHTPEVPSSDVTLKAGGVTSYTCPINRLLHAWTRGAHPSRNADPEGWPRNVMRVLEVLRAAGLRPMVYRNMSRPVMVLHPGGHLAPAPDPFDPTVLLPAATDADKRLLLVARGGSWSTAVHSIWPSAFKQAVQTLLLSAHRLARQAGSWAGGSSSGSSGFEQASRAARAARRAARLDSGAAAAGSSATLGSLPIELLLQIAERAAFPVSTWM</sequence>
<dbReference type="PROSITE" id="PS50297">
    <property type="entry name" value="ANK_REP_REGION"/>
    <property type="match status" value="1"/>
</dbReference>
<feature type="compositionally biased region" description="Low complexity" evidence="2">
    <location>
        <begin position="287"/>
        <end position="319"/>
    </location>
</feature>
<name>A0A2P6TQK0_CHLSO</name>
<dbReference type="OrthoDB" id="512812at2759"/>
<evidence type="ECO:0000313" key="3">
    <source>
        <dbReference type="EMBL" id="PRW56315.1"/>
    </source>
</evidence>
<dbReference type="EMBL" id="LHPG02000009">
    <property type="protein sequence ID" value="PRW56315.1"/>
    <property type="molecule type" value="Genomic_DNA"/>
</dbReference>
<dbReference type="Gene3D" id="1.25.40.20">
    <property type="entry name" value="Ankyrin repeat-containing domain"/>
    <property type="match status" value="1"/>
</dbReference>
<protein>
    <submittedName>
        <fullName evidence="3">Ankyrin repeat</fullName>
    </submittedName>
</protein>
<comment type="caution">
    <text evidence="3">The sequence shown here is derived from an EMBL/GenBank/DDBJ whole genome shotgun (WGS) entry which is preliminary data.</text>
</comment>
<dbReference type="AlphaFoldDB" id="A0A2P6TQK0"/>
<keyword evidence="4" id="KW-1185">Reference proteome</keyword>
<dbReference type="PROSITE" id="PS50088">
    <property type="entry name" value="ANK_REPEAT"/>
    <property type="match status" value="1"/>
</dbReference>